<dbReference type="AlphaFoldDB" id="A0A7W9FVV0"/>
<reference evidence="1 2" key="1">
    <citation type="submission" date="2020-08" db="EMBL/GenBank/DDBJ databases">
        <title>Functional genomics of gut bacteria from endangered species of beetles.</title>
        <authorList>
            <person name="Carlos-Shanley C."/>
        </authorList>
    </citation>
    <scope>NUCLEOTIDE SEQUENCE [LARGE SCALE GENOMIC DNA]</scope>
    <source>
        <strain evidence="1 2">S00192</strain>
    </source>
</reference>
<evidence type="ECO:0000313" key="1">
    <source>
        <dbReference type="EMBL" id="MBB5772545.1"/>
    </source>
</evidence>
<dbReference type="EMBL" id="JACHLJ010000003">
    <property type="protein sequence ID" value="MBB5772545.1"/>
    <property type="molecule type" value="Genomic_DNA"/>
</dbReference>
<comment type="caution">
    <text evidence="1">The sequence shown here is derived from an EMBL/GenBank/DDBJ whole genome shotgun (WGS) entry which is preliminary data.</text>
</comment>
<accession>A0A7W9FVV0</accession>
<proteinExistence type="predicted"/>
<gene>
    <name evidence="1" type="ORF">HNP47_002561</name>
</gene>
<dbReference type="RefSeq" id="WP_035305764.1">
    <property type="nucleotide sequence ID" value="NZ_JACHLJ010000003.1"/>
</dbReference>
<protein>
    <submittedName>
        <fullName evidence="1">Uncharacterized protein</fullName>
    </submittedName>
</protein>
<sequence>MEKITVAVLRTQGGWRVMKDDRQIGEYDFRVDAEDAGLKLTRQIHLSGRDVELLVQTEGSHDVTPMRGWETVH</sequence>
<dbReference type="Proteomes" id="UP000556201">
    <property type="component" value="Unassembled WGS sequence"/>
</dbReference>
<evidence type="ECO:0000313" key="2">
    <source>
        <dbReference type="Proteomes" id="UP000556201"/>
    </source>
</evidence>
<name>A0A7W9FVV0_BREVE</name>
<organism evidence="1 2">
    <name type="scientific">Brevundimonas vesicularis</name>
    <name type="common">Pseudomonas vesicularis</name>
    <dbReference type="NCBI Taxonomy" id="41276"/>
    <lineage>
        <taxon>Bacteria</taxon>
        <taxon>Pseudomonadati</taxon>
        <taxon>Pseudomonadota</taxon>
        <taxon>Alphaproteobacteria</taxon>
        <taxon>Caulobacterales</taxon>
        <taxon>Caulobacteraceae</taxon>
        <taxon>Brevundimonas</taxon>
    </lineage>
</organism>